<name>A0A0F9NI08_9ZZZZ</name>
<dbReference type="AlphaFoldDB" id="A0A0F9NI08"/>
<accession>A0A0F9NI08</accession>
<dbReference type="PROSITE" id="PS51257">
    <property type="entry name" value="PROKAR_LIPOPROTEIN"/>
    <property type="match status" value="1"/>
</dbReference>
<protein>
    <recommendedName>
        <fullName evidence="2">LPP20 lipoprotein</fullName>
    </recommendedName>
</protein>
<comment type="caution">
    <text evidence="1">The sequence shown here is derived from an EMBL/GenBank/DDBJ whole genome shotgun (WGS) entry which is preliminary data.</text>
</comment>
<evidence type="ECO:0000313" key="1">
    <source>
        <dbReference type="EMBL" id="KKM88440.1"/>
    </source>
</evidence>
<proteinExistence type="predicted"/>
<evidence type="ECO:0008006" key="2">
    <source>
        <dbReference type="Google" id="ProtNLM"/>
    </source>
</evidence>
<dbReference type="EMBL" id="LAZR01006958">
    <property type="protein sequence ID" value="KKM88440.1"/>
    <property type="molecule type" value="Genomic_DNA"/>
</dbReference>
<gene>
    <name evidence="1" type="ORF">LCGC14_1258730</name>
</gene>
<dbReference type="Gene3D" id="3.10.28.20">
    <property type="entry name" value="Acetamidase/Formamidase-like domains"/>
    <property type="match status" value="1"/>
</dbReference>
<sequence length="332" mass="36782">MKIRLLIIPILMLVMACGGMTTPPATTAGQMNQKDKIAKGYSEEEYLVAVGLGQSEPEAKNRAKAELSRIFESRIRSDTLDKMRAVLEASGTEQFEQSIESKVRVESDIELQGVEIAKIVKKGATYKALAVLDRAKARKEWRRRVLDLDAEADGNMKTYRGAATTLARYRALREVSDIWVKREVIGSRIIVLGFNPPPSPFDAGEVLRQIPVLRADMPILLDIRSDYSDVVRDSIGEALGRRGFVMTFEESEAAVIIDGTIYVEAVDISHPEWKYARATASLSVIDAENGQSVSDISEARRTAHVSQSEAFEQSVRKVAPMVVEAIIKAIDR</sequence>
<organism evidence="1">
    <name type="scientific">marine sediment metagenome</name>
    <dbReference type="NCBI Taxonomy" id="412755"/>
    <lineage>
        <taxon>unclassified sequences</taxon>
        <taxon>metagenomes</taxon>
        <taxon>ecological metagenomes</taxon>
    </lineage>
</organism>
<reference evidence="1" key="1">
    <citation type="journal article" date="2015" name="Nature">
        <title>Complex archaea that bridge the gap between prokaryotes and eukaryotes.</title>
        <authorList>
            <person name="Spang A."/>
            <person name="Saw J.H."/>
            <person name="Jorgensen S.L."/>
            <person name="Zaremba-Niedzwiedzka K."/>
            <person name="Martijn J."/>
            <person name="Lind A.E."/>
            <person name="van Eijk R."/>
            <person name="Schleper C."/>
            <person name="Guy L."/>
            <person name="Ettema T.J."/>
        </authorList>
    </citation>
    <scope>NUCLEOTIDE SEQUENCE</scope>
</reference>